<reference evidence="3 4" key="1">
    <citation type="submission" date="2016-11" db="EMBL/GenBank/DDBJ databases">
        <title>Description of two novel members of the family Erysipelotrichaceae: Ileibacterium lipovorans gen. nov., sp. nov. and Dubosiella newyorkensis, gen. nov., sp. nov.</title>
        <authorList>
            <person name="Cox L.M."/>
            <person name="Sohn J."/>
            <person name="Tyrrell K.L."/>
            <person name="Citron D.M."/>
            <person name="Lawson P.A."/>
            <person name="Patel N.B."/>
            <person name="Iizumi T."/>
            <person name="Perez-Perez G.I."/>
            <person name="Goldstein E.J."/>
            <person name="Blaser M.J."/>
        </authorList>
    </citation>
    <scope>NUCLEOTIDE SEQUENCE [LARGE SCALE GENOMIC DNA]</scope>
    <source>
        <strain evidence="3 4">NYU-BL-A3</strain>
    </source>
</reference>
<dbReference type="InterPro" id="IPR027954">
    <property type="entry name" value="Transcobalamin-like_C"/>
</dbReference>
<evidence type="ECO:0000256" key="1">
    <source>
        <dbReference type="SAM" id="SignalP"/>
    </source>
</evidence>
<accession>A0A1U7NDV7</accession>
<dbReference type="GeneID" id="82203546"/>
<name>A0A1U7NDV7_9FIRM</name>
<dbReference type="Proteomes" id="UP000186341">
    <property type="component" value="Unassembled WGS sequence"/>
</dbReference>
<sequence>MKKTTSILLGLCVLGAAGFLGITALSSKPTDSKDVDKEKQKSLTVEVIHKDGTKATYEYVTDQSYLGDLLLEEGLIAGEEGPYGLFVKEVDDEKSNFEQDGSWWQLLTDGKPADQGVDETLIEDGSVYTWTYTKE</sequence>
<proteinExistence type="predicted"/>
<dbReference type="RefSeq" id="WP_075820736.1">
    <property type="nucleotide sequence ID" value="NZ_CAJUTZ010000087.1"/>
</dbReference>
<dbReference type="OrthoDB" id="1906526at2"/>
<comment type="caution">
    <text evidence="3">The sequence shown here is derived from an EMBL/GenBank/DDBJ whole genome shotgun (WGS) entry which is preliminary data.</text>
</comment>
<keyword evidence="1" id="KW-0732">Signal</keyword>
<protein>
    <recommendedName>
        <fullName evidence="2">Transcobalamin-like C-terminal domain-containing protein</fullName>
    </recommendedName>
</protein>
<feature type="signal peptide" evidence="1">
    <location>
        <begin position="1"/>
        <end position="24"/>
    </location>
</feature>
<evidence type="ECO:0000313" key="4">
    <source>
        <dbReference type="Proteomes" id="UP000186341"/>
    </source>
</evidence>
<dbReference type="EMBL" id="MPJW01000198">
    <property type="protein sequence ID" value="OLU37576.1"/>
    <property type="molecule type" value="Genomic_DNA"/>
</dbReference>
<feature type="chain" id="PRO_5039706807" description="Transcobalamin-like C-terminal domain-containing protein" evidence="1">
    <location>
        <begin position="25"/>
        <end position="135"/>
    </location>
</feature>
<keyword evidence="4" id="KW-1185">Reference proteome</keyword>
<dbReference type="AlphaFoldDB" id="A0A1U7NDV7"/>
<dbReference type="Gene3D" id="2.170.130.30">
    <property type="match status" value="1"/>
</dbReference>
<dbReference type="Pfam" id="PF14478">
    <property type="entry name" value="DUF4430"/>
    <property type="match status" value="1"/>
</dbReference>
<organism evidence="3 4">
    <name type="scientific">Ileibacterium valens</name>
    <dbReference type="NCBI Taxonomy" id="1862668"/>
    <lineage>
        <taxon>Bacteria</taxon>
        <taxon>Bacillati</taxon>
        <taxon>Bacillota</taxon>
        <taxon>Erysipelotrichia</taxon>
        <taxon>Erysipelotrichales</taxon>
        <taxon>Erysipelotrichaceae</taxon>
        <taxon>Ileibacterium</taxon>
    </lineage>
</organism>
<evidence type="ECO:0000313" key="3">
    <source>
        <dbReference type="EMBL" id="OLU37576.1"/>
    </source>
</evidence>
<feature type="domain" description="Transcobalamin-like C-terminal" evidence="2">
    <location>
        <begin position="75"/>
        <end position="134"/>
    </location>
</feature>
<gene>
    <name evidence="3" type="ORF">BO222_10325</name>
</gene>
<evidence type="ECO:0000259" key="2">
    <source>
        <dbReference type="Pfam" id="PF14478"/>
    </source>
</evidence>